<dbReference type="InterPro" id="IPR027417">
    <property type="entry name" value="P-loop_NTPase"/>
</dbReference>
<proteinExistence type="predicted"/>
<dbReference type="GO" id="GO:0003677">
    <property type="term" value="F:DNA binding"/>
    <property type="evidence" value="ECO:0007669"/>
    <property type="project" value="InterPro"/>
</dbReference>
<dbReference type="Gene3D" id="1.25.40.10">
    <property type="entry name" value="Tetratricopeptide repeat domain"/>
    <property type="match status" value="2"/>
</dbReference>
<dbReference type="Pfam" id="PF13191">
    <property type="entry name" value="AAA_16"/>
    <property type="match status" value="1"/>
</dbReference>
<dbReference type="InterPro" id="IPR000792">
    <property type="entry name" value="Tscrpt_reg_LuxR_C"/>
</dbReference>
<dbReference type="EMBL" id="CP108318">
    <property type="protein sequence ID" value="WTW65568.1"/>
    <property type="molecule type" value="Genomic_DNA"/>
</dbReference>
<dbReference type="Gene3D" id="1.10.10.10">
    <property type="entry name" value="Winged helix-like DNA-binding domain superfamily/Winged helix DNA-binding domain"/>
    <property type="match status" value="1"/>
</dbReference>
<dbReference type="PANTHER" id="PTHR16305:SF35">
    <property type="entry name" value="TRANSCRIPTIONAL ACTIVATOR DOMAIN"/>
    <property type="match status" value="1"/>
</dbReference>
<dbReference type="PROSITE" id="PS50043">
    <property type="entry name" value="HTH_LUXR_2"/>
    <property type="match status" value="1"/>
</dbReference>
<dbReference type="Gene3D" id="3.40.50.300">
    <property type="entry name" value="P-loop containing nucleotide triphosphate hydrolases"/>
    <property type="match status" value="1"/>
</dbReference>
<dbReference type="InterPro" id="IPR011990">
    <property type="entry name" value="TPR-like_helical_dom_sf"/>
</dbReference>
<accession>A0AAU2VDK6</accession>
<dbReference type="InterPro" id="IPR016032">
    <property type="entry name" value="Sig_transdc_resp-reg_C-effctor"/>
</dbReference>
<reference evidence="4" key="1">
    <citation type="submission" date="2022-10" db="EMBL/GenBank/DDBJ databases">
        <title>The complete genomes of actinobacterial strains from the NBC collection.</title>
        <authorList>
            <person name="Joergensen T.S."/>
            <person name="Alvarez Arevalo M."/>
            <person name="Sterndorff E.B."/>
            <person name="Faurdal D."/>
            <person name="Vuksanovic O."/>
            <person name="Mourched A.-S."/>
            <person name="Charusanti P."/>
            <person name="Shaw S."/>
            <person name="Blin K."/>
            <person name="Weber T."/>
        </authorList>
    </citation>
    <scope>NUCLEOTIDE SEQUENCE</scope>
    <source>
        <strain evidence="4">NBC_00003</strain>
    </source>
</reference>
<dbReference type="Pfam" id="PF00196">
    <property type="entry name" value="GerE"/>
    <property type="match status" value="1"/>
</dbReference>
<sequence length="927" mass="99761">MSPQTPGQPPKSLFLGRERELSSLKDRLDTAARGAPQVVLVDGPAGIGKTSLARCFLAGVASDCRVVKASGEELEMELSYGLIAQLVPQLPDAPAALREPALSVPGSVAPQDPIAVGALFLDALGQLQNQASVVLLIDDVHWADTPSLHALTFVLRRLRRDRVLAVLMTRDANDPRLPQGLHRILHDDTTLALTLEGLALADVVALNNALGPSVLPRWAIARLREHTRGNPLHTKALLGQHPADVLGGNALLPAPRRYEQLVTGRLSRCSDAARHLVEAASVLGMSSPLHHAVQVGAVADPLGALTEAMAHELLEEDPSGAMPGVAFPHPLLRAAVYRGLDPAERSRLHHLAAARSDDQHVALQHRVHAAVAPDGDLAEALIDFAAQQVEKGAWAAAASASAAAARLSTQGAVRERSLMRTAEYRLLAGDVSQAAELEPTIGEMAQDAEQRYVLGHLALTTGRLDEARSRLAACWESCDAATGTETLRNAAEQMAWLCLIQGDAPGIVTWARRGLDLPPGKRSSFLRDSLAIGLAISGDYGAGIRSLAHLRPTGPRDTPEQLDGLLARGMLRLWNGQLREARQDLREAFASHRRGGLPYAALVALGFLTDTEFRAGLWDEAIAHGTQAVSLAEDTDQISILAVVHSVTAFPLAGRGDFEAAEEHARTAARHARVLGDANDGAFAATALARVHTARGDDERAVAELMPYVSEEIVHRNGLEEAGIVAWRPLLCEALTRLGRKDEALDVLMPYESRAAERRRWLEQASAARCRGLVEEAHGNREAADHAFRTGLRYCEQGEPCWEEALLHLSYGTFLRRARQRPKAVAELQAAHTTFLRLQATPYLERCTAELAACGGTAAARGGVRPAGLTPQELTVARRAMQGMSNREIAQELVLSVKTIEYHLANAYMKLGITSRMGLIGKLDRET</sequence>
<feature type="domain" description="HTH luxR-type" evidence="3">
    <location>
        <begin position="862"/>
        <end position="927"/>
    </location>
</feature>
<dbReference type="SMART" id="SM00382">
    <property type="entry name" value="AAA"/>
    <property type="match status" value="1"/>
</dbReference>
<evidence type="ECO:0000256" key="1">
    <source>
        <dbReference type="ARBA" id="ARBA00022741"/>
    </source>
</evidence>
<dbReference type="PANTHER" id="PTHR16305">
    <property type="entry name" value="TESTICULAR SOLUBLE ADENYLYL CYCLASE"/>
    <property type="match status" value="1"/>
</dbReference>
<organism evidence="4">
    <name type="scientific">Streptomyces sp. NBC_00003</name>
    <dbReference type="NCBI Taxonomy" id="2903608"/>
    <lineage>
        <taxon>Bacteria</taxon>
        <taxon>Bacillati</taxon>
        <taxon>Actinomycetota</taxon>
        <taxon>Actinomycetes</taxon>
        <taxon>Kitasatosporales</taxon>
        <taxon>Streptomycetaceae</taxon>
        <taxon>Streptomyces</taxon>
    </lineage>
</organism>
<gene>
    <name evidence="4" type="ORF">OG549_35720</name>
</gene>
<dbReference type="PROSITE" id="PS00622">
    <property type="entry name" value="HTH_LUXR_1"/>
    <property type="match status" value="1"/>
</dbReference>
<dbReference type="SUPFAM" id="SSF52540">
    <property type="entry name" value="P-loop containing nucleoside triphosphate hydrolases"/>
    <property type="match status" value="1"/>
</dbReference>
<dbReference type="SUPFAM" id="SSF48452">
    <property type="entry name" value="TPR-like"/>
    <property type="match status" value="2"/>
</dbReference>
<dbReference type="SMART" id="SM00421">
    <property type="entry name" value="HTH_LUXR"/>
    <property type="match status" value="1"/>
</dbReference>
<dbReference type="PRINTS" id="PR00038">
    <property type="entry name" value="HTHLUXR"/>
</dbReference>
<protein>
    <submittedName>
        <fullName evidence="4">AAA family ATPase</fullName>
    </submittedName>
</protein>
<dbReference type="InterPro" id="IPR036388">
    <property type="entry name" value="WH-like_DNA-bd_sf"/>
</dbReference>
<dbReference type="GO" id="GO:0004016">
    <property type="term" value="F:adenylate cyclase activity"/>
    <property type="evidence" value="ECO:0007669"/>
    <property type="project" value="TreeGrafter"/>
</dbReference>
<evidence type="ECO:0000313" key="4">
    <source>
        <dbReference type="EMBL" id="WTW65568.1"/>
    </source>
</evidence>
<dbReference type="SUPFAM" id="SSF46894">
    <property type="entry name" value="C-terminal effector domain of the bipartite response regulators"/>
    <property type="match status" value="1"/>
</dbReference>
<dbReference type="GO" id="GO:0005737">
    <property type="term" value="C:cytoplasm"/>
    <property type="evidence" value="ECO:0007669"/>
    <property type="project" value="TreeGrafter"/>
</dbReference>
<evidence type="ECO:0000256" key="2">
    <source>
        <dbReference type="ARBA" id="ARBA00022840"/>
    </source>
</evidence>
<dbReference type="InterPro" id="IPR041664">
    <property type="entry name" value="AAA_16"/>
</dbReference>
<keyword evidence="2" id="KW-0067">ATP-binding</keyword>
<evidence type="ECO:0000259" key="3">
    <source>
        <dbReference type="PROSITE" id="PS50043"/>
    </source>
</evidence>
<name>A0AAU2VDK6_9ACTN</name>
<dbReference type="AlphaFoldDB" id="A0AAU2VDK6"/>
<dbReference type="GO" id="GO:0006355">
    <property type="term" value="P:regulation of DNA-templated transcription"/>
    <property type="evidence" value="ECO:0007669"/>
    <property type="project" value="InterPro"/>
</dbReference>
<dbReference type="InterPro" id="IPR003593">
    <property type="entry name" value="AAA+_ATPase"/>
</dbReference>
<dbReference type="GO" id="GO:0005524">
    <property type="term" value="F:ATP binding"/>
    <property type="evidence" value="ECO:0007669"/>
    <property type="project" value="UniProtKB-KW"/>
</dbReference>
<dbReference type="CDD" id="cd06170">
    <property type="entry name" value="LuxR_C_like"/>
    <property type="match status" value="1"/>
</dbReference>
<keyword evidence="1" id="KW-0547">Nucleotide-binding</keyword>